<dbReference type="CDD" id="cd06225">
    <property type="entry name" value="HAMP"/>
    <property type="match status" value="1"/>
</dbReference>
<evidence type="ECO:0000256" key="3">
    <source>
        <dbReference type="PROSITE-ProRule" id="PRU00284"/>
    </source>
</evidence>
<comment type="similarity">
    <text evidence="2">Belongs to the methyl-accepting chemotaxis (MCP) protein family.</text>
</comment>
<reference evidence="7" key="1">
    <citation type="journal article" date="2020" name="mSystems">
        <title>Genome- and Community-Level Interaction Insights into Carbon Utilization and Element Cycling Functions of Hydrothermarchaeota in Hydrothermal Sediment.</title>
        <authorList>
            <person name="Zhou Z."/>
            <person name="Liu Y."/>
            <person name="Xu W."/>
            <person name="Pan J."/>
            <person name="Luo Z.H."/>
            <person name="Li M."/>
        </authorList>
    </citation>
    <scope>NUCLEOTIDE SEQUENCE [LARGE SCALE GENOMIC DNA]</scope>
    <source>
        <strain evidence="7">SpSt-102</strain>
    </source>
</reference>
<accession>A0A7C5Z3F1</accession>
<dbReference type="InterPro" id="IPR003660">
    <property type="entry name" value="HAMP_dom"/>
</dbReference>
<keyword evidence="4" id="KW-0472">Membrane</keyword>
<dbReference type="PANTHER" id="PTHR32089">
    <property type="entry name" value="METHYL-ACCEPTING CHEMOTAXIS PROTEIN MCPB"/>
    <property type="match status" value="1"/>
</dbReference>
<evidence type="ECO:0000256" key="1">
    <source>
        <dbReference type="ARBA" id="ARBA00023224"/>
    </source>
</evidence>
<evidence type="ECO:0000313" key="7">
    <source>
        <dbReference type="EMBL" id="HHS01176.1"/>
    </source>
</evidence>
<dbReference type="Gene3D" id="3.30.450.20">
    <property type="entry name" value="PAS domain"/>
    <property type="match status" value="1"/>
</dbReference>
<feature type="domain" description="Methyl-accepting transducer" evidence="5">
    <location>
        <begin position="421"/>
        <end position="678"/>
    </location>
</feature>
<organism evidence="7">
    <name type="scientific">Caldicellulosiruptor owensensis</name>
    <dbReference type="NCBI Taxonomy" id="55205"/>
    <lineage>
        <taxon>Bacteria</taxon>
        <taxon>Bacillati</taxon>
        <taxon>Bacillota</taxon>
        <taxon>Bacillota incertae sedis</taxon>
        <taxon>Caldicellulosiruptorales</taxon>
        <taxon>Caldicellulosiruptoraceae</taxon>
        <taxon>Caldicellulosiruptor</taxon>
    </lineage>
</organism>
<dbReference type="PROSITE" id="PS50111">
    <property type="entry name" value="CHEMOTAXIS_TRANSDUC_2"/>
    <property type="match status" value="1"/>
</dbReference>
<sequence length="707" mass="78207">MASLSKGEFDRFLKIFKKKGLAQKLSIFILILLIIPISIIDFFSVSKAVSSVINESKKSYLVASSSTAQYFQVLFEAAKNNAVQLMANDNIQTFFSEAKLTTKDDYEKTKIVQDAKNTLANLVVTNEMFAGAYILTDKANSLVFPSIVTNYLDFQKIKNSGWYKKIVDSAGYILIDSHRENFDEVIENNNGSISAYACSIGFQFRDLQTNKLRGVMLLDIKEDWLRNQLQSTELSRQGVQTIGLLRSGKIILPADFEDTTKHSLNSDEKFIKKILSEVSSGKNEGAFETIYQQKPYLITFSKTQYFDWIIVGMIPLDAIIKSARSTEKVIILITIVFTIIAIVFGIFFALRIVRDIEKVTYVMTIAEKGDLTKTLHIKRNDEIGTLSKSFNNMSKNIKNLIEKGVNLTRQVTSSIASLTTIASETSSASNEIAKAIQEIAEGAGNQAKEATNVAETVSQFGKRIESIVYSIKQINKLSKDVFELSENGSEAVKGLDRATDHTVSITNSMIETINQLADYSKSIGKIIHLLGNISEQTKLLALNASIEAAKAGEAGRGFAVVASEIKKLAVQSKESTREVDEMIKKIISQTKAAQEVASKVEVVISSQNTAVETVTGAFSKIRSVIEELFVKVENINQSILMIDKEKTAIISSIENISAISQETAASTQEVSASTQEQLAAIEELKSMIEKLYVLAQDLHQAMQVFKI</sequence>
<feature type="domain" description="HAMP" evidence="6">
    <location>
        <begin position="350"/>
        <end position="402"/>
    </location>
</feature>
<dbReference type="SMART" id="SM00304">
    <property type="entry name" value="HAMP"/>
    <property type="match status" value="1"/>
</dbReference>
<protein>
    <submittedName>
        <fullName evidence="7">Methyl-accepting chemotaxis protein</fullName>
    </submittedName>
</protein>
<dbReference type="AlphaFoldDB" id="A0A7C5Z3F1"/>
<dbReference type="GO" id="GO:0016020">
    <property type="term" value="C:membrane"/>
    <property type="evidence" value="ECO:0007669"/>
    <property type="project" value="InterPro"/>
</dbReference>
<keyword evidence="4" id="KW-0812">Transmembrane</keyword>
<comment type="caution">
    <text evidence="7">The sequence shown here is derived from an EMBL/GenBank/DDBJ whole genome shotgun (WGS) entry which is preliminary data.</text>
</comment>
<evidence type="ECO:0000259" key="5">
    <source>
        <dbReference type="PROSITE" id="PS50111"/>
    </source>
</evidence>
<dbReference type="PROSITE" id="PS50885">
    <property type="entry name" value="HAMP"/>
    <property type="match status" value="1"/>
</dbReference>
<dbReference type="Pfam" id="PF00672">
    <property type="entry name" value="HAMP"/>
    <property type="match status" value="1"/>
</dbReference>
<feature type="transmembrane region" description="Helical" evidence="4">
    <location>
        <begin position="329"/>
        <end position="353"/>
    </location>
</feature>
<dbReference type="Pfam" id="PF00015">
    <property type="entry name" value="MCPsignal"/>
    <property type="match status" value="1"/>
</dbReference>
<feature type="transmembrane region" description="Helical" evidence="4">
    <location>
        <begin position="21"/>
        <end position="43"/>
    </location>
</feature>
<evidence type="ECO:0000259" key="6">
    <source>
        <dbReference type="PROSITE" id="PS50885"/>
    </source>
</evidence>
<dbReference type="Gene3D" id="1.10.287.950">
    <property type="entry name" value="Methyl-accepting chemotaxis protein"/>
    <property type="match status" value="1"/>
</dbReference>
<proteinExistence type="inferred from homology"/>
<keyword evidence="4" id="KW-1133">Transmembrane helix</keyword>
<evidence type="ECO:0000256" key="4">
    <source>
        <dbReference type="SAM" id="Phobius"/>
    </source>
</evidence>
<dbReference type="GO" id="GO:0007165">
    <property type="term" value="P:signal transduction"/>
    <property type="evidence" value="ECO:0007669"/>
    <property type="project" value="UniProtKB-KW"/>
</dbReference>
<gene>
    <name evidence="7" type="ORF">ENL71_01315</name>
</gene>
<dbReference type="PANTHER" id="PTHR32089:SF112">
    <property type="entry name" value="LYSOZYME-LIKE PROTEIN-RELATED"/>
    <property type="match status" value="1"/>
</dbReference>
<keyword evidence="1 3" id="KW-0807">Transducer</keyword>
<dbReference type="InterPro" id="IPR004089">
    <property type="entry name" value="MCPsignal_dom"/>
</dbReference>
<dbReference type="EMBL" id="DRUZ01000017">
    <property type="protein sequence ID" value="HHS01176.1"/>
    <property type="molecule type" value="Genomic_DNA"/>
</dbReference>
<dbReference type="SUPFAM" id="SSF58104">
    <property type="entry name" value="Methyl-accepting chemotaxis protein (MCP) signaling domain"/>
    <property type="match status" value="1"/>
</dbReference>
<dbReference type="SMART" id="SM00283">
    <property type="entry name" value="MA"/>
    <property type="match status" value="1"/>
</dbReference>
<name>A0A7C5Z3F1_9FIRM</name>
<evidence type="ECO:0000256" key="2">
    <source>
        <dbReference type="ARBA" id="ARBA00029447"/>
    </source>
</evidence>
<dbReference type="Gene3D" id="1.10.8.500">
    <property type="entry name" value="HAMP domain in histidine kinase"/>
    <property type="match status" value="1"/>
</dbReference>